<organism evidence="3">
    <name type="scientific">Dyadobacter sp. 676</name>
    <dbReference type="NCBI Taxonomy" id="3088362"/>
    <lineage>
        <taxon>Bacteria</taxon>
        <taxon>Pseudomonadati</taxon>
        <taxon>Bacteroidota</taxon>
        <taxon>Cytophagia</taxon>
        <taxon>Cytophagales</taxon>
        <taxon>Spirosomataceae</taxon>
        <taxon>Dyadobacter</taxon>
    </lineage>
</organism>
<dbReference type="InterPro" id="IPR023393">
    <property type="entry name" value="START-like_dom_sf"/>
</dbReference>
<dbReference type="SUPFAM" id="SSF55961">
    <property type="entry name" value="Bet v1-like"/>
    <property type="match status" value="1"/>
</dbReference>
<evidence type="ECO:0000259" key="2">
    <source>
        <dbReference type="Pfam" id="PF08327"/>
    </source>
</evidence>
<protein>
    <submittedName>
        <fullName evidence="3">SRPBCC domain-containing protein</fullName>
    </submittedName>
</protein>
<name>A0AAU8FIF7_9BACT</name>
<proteinExistence type="inferred from homology"/>
<reference evidence="3" key="1">
    <citation type="submission" date="2024-06" db="EMBL/GenBank/DDBJ databases">
        <title>Sequencing and assembly of the genome of Dyadobacter sp. strain 676, a symbiont of Cyamopsis tetragonoloba.</title>
        <authorList>
            <person name="Guro P."/>
            <person name="Sazanova A."/>
            <person name="Kuznetsova I."/>
            <person name="Belimov A."/>
            <person name="Safronova V."/>
        </authorList>
    </citation>
    <scope>NUCLEOTIDE SEQUENCE</scope>
    <source>
        <strain evidence="3">676</strain>
    </source>
</reference>
<dbReference type="CDD" id="cd07814">
    <property type="entry name" value="SRPBCC_CalC_Aha1-like"/>
    <property type="match status" value="1"/>
</dbReference>
<dbReference type="Gene3D" id="3.30.530.20">
    <property type="match status" value="1"/>
</dbReference>
<dbReference type="EMBL" id="CP159289">
    <property type="protein sequence ID" value="XCH24360.1"/>
    <property type="molecule type" value="Genomic_DNA"/>
</dbReference>
<dbReference type="InterPro" id="IPR013538">
    <property type="entry name" value="ASHA1/2-like_C"/>
</dbReference>
<sequence>MVNGVVLSSTDQLAKLPSKTLKLKTGRDWTEWIDWLDSHEATTKEHKQIVAILADQVESAWYRQKIASGYREARGLRALGELSSGYEVGVTKTVPVPAAKAWEMITSGAGLAVWLGNLAEGKIARGQTFRTKDGITGTITVLEPGSHLRMAWKPENWRGSSTLQVRVTGSRSKHAGKSVISFHQEKLPDATDREEMKAYWEEKLSRLTQIIKGK</sequence>
<dbReference type="Pfam" id="PF08327">
    <property type="entry name" value="AHSA1"/>
    <property type="match status" value="1"/>
</dbReference>
<dbReference type="RefSeq" id="WP_353719680.1">
    <property type="nucleotide sequence ID" value="NZ_CP159289.1"/>
</dbReference>
<gene>
    <name evidence="3" type="ORF">ABV298_29335</name>
</gene>
<evidence type="ECO:0000256" key="1">
    <source>
        <dbReference type="ARBA" id="ARBA00006817"/>
    </source>
</evidence>
<evidence type="ECO:0000313" key="3">
    <source>
        <dbReference type="EMBL" id="XCH24360.1"/>
    </source>
</evidence>
<comment type="similarity">
    <text evidence="1">Belongs to the AHA1 family.</text>
</comment>
<dbReference type="AlphaFoldDB" id="A0AAU8FIF7"/>
<accession>A0AAU8FIF7</accession>
<feature type="domain" description="Activator of Hsp90 ATPase homologue 1/2-like C-terminal" evidence="2">
    <location>
        <begin position="96"/>
        <end position="211"/>
    </location>
</feature>